<organism evidence="7 8">
    <name type="scientific">Rhizobium gallicum bv. gallicum R602sp</name>
    <dbReference type="NCBI Taxonomy" id="1041138"/>
    <lineage>
        <taxon>Bacteria</taxon>
        <taxon>Pseudomonadati</taxon>
        <taxon>Pseudomonadota</taxon>
        <taxon>Alphaproteobacteria</taxon>
        <taxon>Hyphomicrobiales</taxon>
        <taxon>Rhizobiaceae</taxon>
        <taxon>Rhizobium/Agrobacterium group</taxon>
        <taxon>Rhizobium</taxon>
    </lineage>
</organism>
<dbReference type="GO" id="GO:0016210">
    <property type="term" value="F:naringenin-chalcone synthase activity"/>
    <property type="evidence" value="ECO:0007669"/>
    <property type="project" value="UniProtKB-EC"/>
</dbReference>
<dbReference type="PIRSF" id="PIRSF000451">
    <property type="entry name" value="PKS_III"/>
    <property type="match status" value="1"/>
</dbReference>
<comment type="similarity">
    <text evidence="1">Belongs to the thiolase-like superfamily. Chalcone/stilbene synthases family.</text>
</comment>
<sequence length="350" mass="37116">MNDTVKFLSLAIAVPEHIITQAEAAEASARLFAGRFQDFRHLASVFNNAGITKRHAARPLSWFDEPHGWQDRMDAYAEVASSLFIEAATKALRQADLQANDIDCVVTVSSTGFTTPSLDAQLAGKMGFRADIERVPVFGLGCAAGVSGFGIASRLAKGKPGKTVLFVTIELCTLAFRLDELTRPNIIATALFGDGAAACVLRNGGHGIAEVESSGEHLFADTLDIMGWKIDDAGFGIVLAQSLPPFAETELGPAVDAILARNGLSRQDIDRFICHPGGTKVLAAMESALSLAPGSLDHERAVISDYGNMSSPTILFVLERAIRAGLPERAAMIAMGPGFSASCVTLRRTA</sequence>
<dbReference type="Proteomes" id="UP000031368">
    <property type="component" value="Chromosome"/>
</dbReference>
<reference evidence="7 8" key="1">
    <citation type="submission" date="2013-11" db="EMBL/GenBank/DDBJ databases">
        <title>Complete genome sequence of Rhizobium gallicum bv. gallicum R602.</title>
        <authorList>
            <person name="Bustos P."/>
            <person name="Santamaria R.I."/>
            <person name="Lozano L."/>
            <person name="Acosta J.L."/>
            <person name="Ormeno-Orrillo E."/>
            <person name="Rogel M.A."/>
            <person name="Romero D."/>
            <person name="Cevallos M.A."/>
            <person name="Martinez-Romero E."/>
            <person name="Gonzalez V."/>
        </authorList>
    </citation>
    <scope>NUCLEOTIDE SEQUENCE [LARGE SCALE GENOMIC DNA]</scope>
    <source>
        <strain evidence="7 8">R602</strain>
    </source>
</reference>
<dbReference type="Gene3D" id="3.40.47.10">
    <property type="match status" value="2"/>
</dbReference>
<feature type="domain" description="Chalcone/stilbene synthase C-terminal" evidence="6">
    <location>
        <begin position="213"/>
        <end position="323"/>
    </location>
</feature>
<evidence type="ECO:0000313" key="7">
    <source>
        <dbReference type="EMBL" id="AJD40162.1"/>
    </source>
</evidence>
<dbReference type="HOGENOM" id="CLU_034992_0_1_5"/>
<dbReference type="KEGG" id="rga:RGR602_CH00800"/>
<feature type="domain" description="Chalcone/stilbene synthase N-terminal" evidence="5">
    <location>
        <begin position="72"/>
        <end position="201"/>
    </location>
</feature>
<dbReference type="CDD" id="cd00831">
    <property type="entry name" value="CHS_like"/>
    <property type="match status" value="1"/>
</dbReference>
<dbReference type="SUPFAM" id="SSF53901">
    <property type="entry name" value="Thiolase-like"/>
    <property type="match status" value="2"/>
</dbReference>
<dbReference type="AlphaFoldDB" id="A0A0B4X0T8"/>
<dbReference type="PANTHER" id="PTHR11877:SF99">
    <property type="entry name" value="1,3,6,8-TETRAHYDROXYNAPHTHALENE SYNTHASE"/>
    <property type="match status" value="1"/>
</dbReference>
<evidence type="ECO:0000259" key="6">
    <source>
        <dbReference type="Pfam" id="PF02797"/>
    </source>
</evidence>
<dbReference type="InterPro" id="IPR016039">
    <property type="entry name" value="Thiolase-like"/>
</dbReference>
<evidence type="ECO:0000256" key="4">
    <source>
        <dbReference type="PIRSR" id="PIRSR000451-1"/>
    </source>
</evidence>
<evidence type="ECO:0000256" key="3">
    <source>
        <dbReference type="ARBA" id="ARBA00023315"/>
    </source>
</evidence>
<proteinExistence type="inferred from homology"/>
<keyword evidence="8" id="KW-1185">Reference proteome</keyword>
<evidence type="ECO:0000313" key="8">
    <source>
        <dbReference type="Proteomes" id="UP000031368"/>
    </source>
</evidence>
<keyword evidence="3 7" id="KW-0012">Acyltransferase</keyword>
<dbReference type="EMBL" id="CP006877">
    <property type="protein sequence ID" value="AJD40162.1"/>
    <property type="molecule type" value="Genomic_DNA"/>
</dbReference>
<keyword evidence="2 7" id="KW-0808">Transferase</keyword>
<dbReference type="InterPro" id="IPR001099">
    <property type="entry name" value="Chalcone/stilbene_synt_N"/>
</dbReference>
<feature type="active site" description="Acyl-thioester intermediate" evidence="4">
    <location>
        <position position="142"/>
    </location>
</feature>
<dbReference type="RefSeq" id="WP_039844032.1">
    <property type="nucleotide sequence ID" value="NZ_CP006877.1"/>
</dbReference>
<evidence type="ECO:0000256" key="1">
    <source>
        <dbReference type="ARBA" id="ARBA00005531"/>
    </source>
</evidence>
<dbReference type="InterPro" id="IPR012328">
    <property type="entry name" value="Chalcone/stilbene_synt_C"/>
</dbReference>
<protein>
    <submittedName>
        <fullName evidence="7">Chalcone synthase protein</fullName>
        <ecNumber evidence="7">2.3.1.74</ecNumber>
    </submittedName>
</protein>
<dbReference type="PANTHER" id="PTHR11877">
    <property type="entry name" value="HYDROXYMETHYLGLUTARYL-COA SYNTHASE"/>
    <property type="match status" value="1"/>
</dbReference>
<dbReference type="InterPro" id="IPR011141">
    <property type="entry name" value="Polyketide_synthase_type-III"/>
</dbReference>
<name>A0A0B4X0T8_9HYPH</name>
<evidence type="ECO:0000259" key="5">
    <source>
        <dbReference type="Pfam" id="PF00195"/>
    </source>
</evidence>
<evidence type="ECO:0000256" key="2">
    <source>
        <dbReference type="ARBA" id="ARBA00022679"/>
    </source>
</evidence>
<gene>
    <name evidence="7" type="ORF">RGR602_CH00800</name>
</gene>
<dbReference type="EC" id="2.3.1.74" evidence="7"/>
<dbReference type="GO" id="GO:0030639">
    <property type="term" value="P:polyketide biosynthetic process"/>
    <property type="evidence" value="ECO:0007669"/>
    <property type="project" value="TreeGrafter"/>
</dbReference>
<accession>A0A0B4X0T8</accession>
<dbReference type="Pfam" id="PF02797">
    <property type="entry name" value="Chal_sti_synt_C"/>
    <property type="match status" value="1"/>
</dbReference>
<dbReference type="Pfam" id="PF00195">
    <property type="entry name" value="Chal_sti_synt_N"/>
    <property type="match status" value="1"/>
</dbReference>